<proteinExistence type="predicted"/>
<accession>Q4N975</accession>
<dbReference type="RefSeq" id="XP_765766.1">
    <property type="nucleotide sequence ID" value="XM_760673.1"/>
</dbReference>
<dbReference type="VEuPathDB" id="PiroplasmaDB:TpMuguga_01g00239"/>
<dbReference type="OMA" id="QWALPTE"/>
<evidence type="ECO:0000313" key="2">
    <source>
        <dbReference type="Proteomes" id="UP000001949"/>
    </source>
</evidence>
<name>Q4N975_THEPA</name>
<comment type="caution">
    <text evidence="1">The sequence shown here is derived from an EMBL/GenBank/DDBJ whole genome shotgun (WGS) entry which is preliminary data.</text>
</comment>
<dbReference type="KEGG" id="tpv:TP01_0239"/>
<dbReference type="AlphaFoldDB" id="Q4N975"/>
<keyword evidence="2" id="KW-1185">Reference proteome</keyword>
<evidence type="ECO:0000313" key="1">
    <source>
        <dbReference type="EMBL" id="EAN33483.1"/>
    </source>
</evidence>
<protein>
    <submittedName>
        <fullName evidence="1">Uncharacterized protein</fullName>
    </submittedName>
</protein>
<dbReference type="EMBL" id="AAGK01000001">
    <property type="protein sequence ID" value="EAN33483.1"/>
    <property type="molecule type" value="Genomic_DNA"/>
</dbReference>
<gene>
    <name evidence="1" type="ordered locus">TP01_0239</name>
</gene>
<dbReference type="GeneID" id="3502811"/>
<dbReference type="Proteomes" id="UP000001949">
    <property type="component" value="Unassembled WGS sequence"/>
</dbReference>
<dbReference type="eggNOG" id="ENOG502QWY4">
    <property type="taxonomic scope" value="Eukaryota"/>
</dbReference>
<dbReference type="InParanoid" id="Q4N975"/>
<sequence>MAVYGFNSPNVQGVSTPLSGLSHSPLSARQQSPVTSYVVPGGSPVKVVSSPNVSKSVGSGFSQTSGVLPQNSQETREISTVYLPPIRYRYDNVTGTLVQVSDQSQNANFPSGSNVQSPSGPFPPNFSPPLSSFSPTFNSNLSHFLNSNPLNQTNQFNFQNQLNQMNGQKGMNSFLNQPMGGPNRVPTPRNEAFKFPNFSPPNFNKPVQTQFSQPSGPQFNSFQPSGSQFDPGLFNNSQFSGAQFKPPFQNSPQFNQPAGPQFNQPPSGLFGNYNHSVPTFGNVQNPLNTRTPGGGNFHRYGNHLYMDTPRARYEAAVKDYYDRMNNYNSYPTFGGYNPNPGGFNPNLNGFNPNFNSQGYNGFTPNNFNGTENSPIGFSKAFSKFEDVATKLFTNSDSLVSDIKNAAFKIFNANSPDYMRAVVFKLDRLENVPVNPNSVSKLTFSVVAYFDVDTENYNIHKSEQQWALPTETQGLVNCDLKGESIKIPWKGEEFVFLKILEHVGYNRFVLGRLQLKLDTLVTGHPLKVTIIGDDGKNKGSAILEFGIGAVSLEEFNQMNMQSNNTNGDYTPMHNMTRRDHGRANGNFMDKNEEWKQTKLRNKYPKKVSLYK</sequence>
<organism evidence="1 2">
    <name type="scientific">Theileria parva</name>
    <name type="common">East coast fever infection agent</name>
    <dbReference type="NCBI Taxonomy" id="5875"/>
    <lineage>
        <taxon>Eukaryota</taxon>
        <taxon>Sar</taxon>
        <taxon>Alveolata</taxon>
        <taxon>Apicomplexa</taxon>
        <taxon>Aconoidasida</taxon>
        <taxon>Piroplasmida</taxon>
        <taxon>Theileriidae</taxon>
        <taxon>Theileria</taxon>
    </lineage>
</organism>
<reference evidence="1 2" key="1">
    <citation type="journal article" date="2005" name="Science">
        <title>Genome sequence of Theileria parva, a bovine pathogen that transforms lymphocytes.</title>
        <authorList>
            <person name="Gardner M.J."/>
            <person name="Bishop R."/>
            <person name="Shah T."/>
            <person name="de Villiers E.P."/>
            <person name="Carlton J.M."/>
            <person name="Hall N."/>
            <person name="Ren Q."/>
            <person name="Paulsen I.T."/>
            <person name="Pain A."/>
            <person name="Berriman M."/>
            <person name="Wilson R.J.M."/>
            <person name="Sato S."/>
            <person name="Ralph S.A."/>
            <person name="Mann D.J."/>
            <person name="Xiong Z."/>
            <person name="Shallom S.J."/>
            <person name="Weidman J."/>
            <person name="Jiang L."/>
            <person name="Lynn J."/>
            <person name="Weaver B."/>
            <person name="Shoaibi A."/>
            <person name="Domingo A.R."/>
            <person name="Wasawo D."/>
            <person name="Crabtree J."/>
            <person name="Wortman J.R."/>
            <person name="Haas B."/>
            <person name="Angiuoli S.V."/>
            <person name="Creasy T.H."/>
            <person name="Lu C."/>
            <person name="Suh B."/>
            <person name="Silva J.C."/>
            <person name="Utterback T.R."/>
            <person name="Feldblyum T.V."/>
            <person name="Pertea M."/>
            <person name="Allen J."/>
            <person name="Nierman W.C."/>
            <person name="Taracha E.L.N."/>
            <person name="Salzberg S.L."/>
            <person name="White O.R."/>
            <person name="Fitzhugh H.A."/>
            <person name="Morzaria S."/>
            <person name="Venter J.C."/>
            <person name="Fraser C.M."/>
            <person name="Nene V."/>
        </authorList>
    </citation>
    <scope>NUCLEOTIDE SEQUENCE [LARGE SCALE GENOMIC DNA]</scope>
    <source>
        <strain evidence="1 2">Muguga</strain>
    </source>
</reference>